<dbReference type="Proteomes" id="UP000005237">
    <property type="component" value="Unassembled WGS sequence"/>
</dbReference>
<evidence type="ECO:0000313" key="1">
    <source>
        <dbReference type="EnsemblMetazoa" id="CJA38837b.1"/>
    </source>
</evidence>
<evidence type="ECO:0000313" key="2">
    <source>
        <dbReference type="Proteomes" id="UP000005237"/>
    </source>
</evidence>
<proteinExistence type="predicted"/>
<sequence length="74" mass="8564">MFFLPEIHMETGKPFEAQASWFNTIFPKIKTEITKSGSIGEHNDVKAAIEARKRLIAVVFAFRHHFEKMADTRN</sequence>
<reference evidence="1" key="2">
    <citation type="submission" date="2022-06" db="UniProtKB">
        <authorList>
            <consortium name="EnsemblMetazoa"/>
        </authorList>
    </citation>
    <scope>IDENTIFICATION</scope>
    <source>
        <strain evidence="1">DF5081</strain>
    </source>
</reference>
<dbReference type="AlphaFoldDB" id="A0A8R1ENJ6"/>
<accession>A0A8R1ENJ6</accession>
<organism evidence="1 2">
    <name type="scientific">Caenorhabditis japonica</name>
    <dbReference type="NCBI Taxonomy" id="281687"/>
    <lineage>
        <taxon>Eukaryota</taxon>
        <taxon>Metazoa</taxon>
        <taxon>Ecdysozoa</taxon>
        <taxon>Nematoda</taxon>
        <taxon>Chromadorea</taxon>
        <taxon>Rhabditida</taxon>
        <taxon>Rhabditina</taxon>
        <taxon>Rhabditomorpha</taxon>
        <taxon>Rhabditoidea</taxon>
        <taxon>Rhabditidae</taxon>
        <taxon>Peloderinae</taxon>
        <taxon>Caenorhabditis</taxon>
    </lineage>
</organism>
<dbReference type="EnsemblMetazoa" id="CJA38837b.1">
    <property type="protein sequence ID" value="CJA38837b.1"/>
    <property type="gene ID" value="WBGene00214684"/>
</dbReference>
<reference evidence="2" key="1">
    <citation type="submission" date="2010-08" db="EMBL/GenBank/DDBJ databases">
        <authorList>
            <consortium name="Caenorhabditis japonica Sequencing Consortium"/>
            <person name="Wilson R.K."/>
        </authorList>
    </citation>
    <scope>NUCLEOTIDE SEQUENCE [LARGE SCALE GENOMIC DNA]</scope>
    <source>
        <strain evidence="2">DF5081</strain>
    </source>
</reference>
<name>A0A8R1ENJ6_CAEJA</name>
<protein>
    <submittedName>
        <fullName evidence="1">Uncharacterized protein</fullName>
    </submittedName>
</protein>
<keyword evidence="2" id="KW-1185">Reference proteome</keyword>